<dbReference type="Proteomes" id="UP000054925">
    <property type="component" value="Unassembled WGS sequence"/>
</dbReference>
<proteinExistence type="predicted"/>
<sequence>MVSIVMCAAAAVIFVATGVLKVMYHTQNRPQH</sequence>
<comment type="caution">
    <text evidence="1">The sequence shown here is derived from an EMBL/GenBank/DDBJ whole genome shotgun (WGS) entry which is preliminary data.</text>
</comment>
<evidence type="ECO:0000313" key="1">
    <source>
        <dbReference type="EMBL" id="SAL57654.1"/>
    </source>
</evidence>
<organism evidence="1 2">
    <name type="scientific">Caballeronia terrestris</name>
    <dbReference type="NCBI Taxonomy" id="1226301"/>
    <lineage>
        <taxon>Bacteria</taxon>
        <taxon>Pseudomonadati</taxon>
        <taxon>Pseudomonadota</taxon>
        <taxon>Betaproteobacteria</taxon>
        <taxon>Burkholderiales</taxon>
        <taxon>Burkholderiaceae</taxon>
        <taxon>Caballeronia</taxon>
    </lineage>
</organism>
<keyword evidence="2" id="KW-1185">Reference proteome</keyword>
<dbReference type="AlphaFoldDB" id="A0A158IM41"/>
<reference evidence="1" key="1">
    <citation type="submission" date="2016-01" db="EMBL/GenBank/DDBJ databases">
        <authorList>
            <person name="Peeters C."/>
        </authorList>
    </citation>
    <scope>NUCLEOTIDE SEQUENCE [LARGE SCALE GENOMIC DNA]</scope>
    <source>
        <strain evidence="1">LMG 22937</strain>
    </source>
</reference>
<dbReference type="EMBL" id="FCOL02000012">
    <property type="protein sequence ID" value="SAL57654.1"/>
    <property type="molecule type" value="Genomic_DNA"/>
</dbReference>
<evidence type="ECO:0000313" key="2">
    <source>
        <dbReference type="Proteomes" id="UP000054925"/>
    </source>
</evidence>
<gene>
    <name evidence="1" type="ORF">AWB67_02660</name>
</gene>
<protein>
    <submittedName>
        <fullName evidence="1">Uncharacterized protein</fullName>
    </submittedName>
</protein>
<name>A0A158IM41_9BURK</name>
<accession>A0A158IM41</accession>